<evidence type="ECO:0000256" key="5">
    <source>
        <dbReference type="ARBA" id="ARBA00022741"/>
    </source>
</evidence>
<accession>A0A1G4TMT0</accession>
<evidence type="ECO:0000259" key="10">
    <source>
        <dbReference type="PROSITE" id="PS50110"/>
    </source>
</evidence>
<keyword evidence="4" id="KW-0812">Transmembrane</keyword>
<dbReference type="PANTHER" id="PTHR11920:SF335">
    <property type="entry name" value="GUANYLATE CYCLASE"/>
    <property type="match status" value="1"/>
</dbReference>
<keyword evidence="7" id="KW-0472">Membrane</keyword>
<evidence type="ECO:0000313" key="12">
    <source>
        <dbReference type="EMBL" id="SCW82624.1"/>
    </source>
</evidence>
<gene>
    <name evidence="12" type="ORF">SAMN02927900_05363</name>
</gene>
<dbReference type="Pfam" id="PF00072">
    <property type="entry name" value="Response_reg"/>
    <property type="match status" value="1"/>
</dbReference>
<dbReference type="SMART" id="SM00388">
    <property type="entry name" value="HisKA"/>
    <property type="match status" value="1"/>
</dbReference>
<protein>
    <recommendedName>
        <fullName evidence="3">histidine kinase</fullName>
        <ecNumber evidence="3">2.7.13.3</ecNumber>
    </recommendedName>
</protein>
<evidence type="ECO:0000256" key="8">
    <source>
        <dbReference type="ARBA" id="ARBA00023239"/>
    </source>
</evidence>
<dbReference type="SUPFAM" id="SSF47384">
    <property type="entry name" value="Homodimeric domain of signal transducing histidine kinase"/>
    <property type="match status" value="1"/>
</dbReference>
<evidence type="ECO:0000256" key="7">
    <source>
        <dbReference type="ARBA" id="ARBA00023136"/>
    </source>
</evidence>
<keyword evidence="6" id="KW-1133">Transmembrane helix</keyword>
<dbReference type="InterPro" id="IPR029787">
    <property type="entry name" value="Nucleotide_cyclase"/>
</dbReference>
<dbReference type="Gene3D" id="1.10.287.130">
    <property type="match status" value="1"/>
</dbReference>
<dbReference type="PROSITE" id="PS50125">
    <property type="entry name" value="GUANYLATE_CYCLASE_2"/>
    <property type="match status" value="1"/>
</dbReference>
<dbReference type="AlphaFoldDB" id="A0A1G4TMT0"/>
<dbReference type="GO" id="GO:0009190">
    <property type="term" value="P:cyclic nucleotide biosynthetic process"/>
    <property type="evidence" value="ECO:0007669"/>
    <property type="project" value="InterPro"/>
</dbReference>
<dbReference type="Gene3D" id="3.40.50.2300">
    <property type="match status" value="1"/>
</dbReference>
<keyword evidence="12" id="KW-0808">Transferase</keyword>
<keyword evidence="12" id="KW-0418">Kinase</keyword>
<comment type="catalytic activity">
    <reaction evidence="1">
        <text>ATP + protein L-histidine = ADP + protein N-phospho-L-histidine.</text>
        <dbReference type="EC" id="2.7.13.3"/>
    </reaction>
</comment>
<dbReference type="RefSeq" id="WP_233426828.1">
    <property type="nucleotide sequence ID" value="NZ_FMTM01000011.1"/>
</dbReference>
<keyword evidence="8" id="KW-0456">Lyase</keyword>
<evidence type="ECO:0000256" key="4">
    <source>
        <dbReference type="ARBA" id="ARBA00022692"/>
    </source>
</evidence>
<dbReference type="SUPFAM" id="SSF55073">
    <property type="entry name" value="Nucleotide cyclase"/>
    <property type="match status" value="1"/>
</dbReference>
<name>A0A1G4TMT0_9HYPH</name>
<evidence type="ECO:0000256" key="9">
    <source>
        <dbReference type="PROSITE-ProRule" id="PRU00169"/>
    </source>
</evidence>
<dbReference type="SUPFAM" id="SSF52172">
    <property type="entry name" value="CheY-like"/>
    <property type="match status" value="1"/>
</dbReference>
<proteinExistence type="predicted"/>
<dbReference type="InterPro" id="IPR036097">
    <property type="entry name" value="HisK_dim/P_sf"/>
</dbReference>
<evidence type="ECO:0000313" key="13">
    <source>
        <dbReference type="Proteomes" id="UP000199542"/>
    </source>
</evidence>
<dbReference type="InterPro" id="IPR001054">
    <property type="entry name" value="A/G_cyclase"/>
</dbReference>
<dbReference type="PANTHER" id="PTHR11920">
    <property type="entry name" value="GUANYLYL CYCLASE"/>
    <property type="match status" value="1"/>
</dbReference>
<evidence type="ECO:0000256" key="2">
    <source>
        <dbReference type="ARBA" id="ARBA00004370"/>
    </source>
</evidence>
<dbReference type="CDD" id="cd07302">
    <property type="entry name" value="CHD"/>
    <property type="match status" value="1"/>
</dbReference>
<keyword evidence="9" id="KW-0597">Phosphoprotein</keyword>
<comment type="subcellular location">
    <subcellularLocation>
        <location evidence="2">Membrane</location>
    </subcellularLocation>
</comment>
<dbReference type="InterPro" id="IPR003661">
    <property type="entry name" value="HisK_dim/P_dom"/>
</dbReference>
<feature type="domain" description="Guanylate cyclase" evidence="11">
    <location>
        <begin position="343"/>
        <end position="469"/>
    </location>
</feature>
<dbReference type="Gene3D" id="3.30.70.1230">
    <property type="entry name" value="Nucleotide cyclase"/>
    <property type="match status" value="1"/>
</dbReference>
<organism evidence="12 13">
    <name type="scientific">Rhizobium mongolense subsp. loessense</name>
    <dbReference type="NCBI Taxonomy" id="158890"/>
    <lineage>
        <taxon>Bacteria</taxon>
        <taxon>Pseudomonadati</taxon>
        <taxon>Pseudomonadota</taxon>
        <taxon>Alphaproteobacteria</taxon>
        <taxon>Hyphomicrobiales</taxon>
        <taxon>Rhizobiaceae</taxon>
        <taxon>Rhizobium/Agrobacterium group</taxon>
        <taxon>Rhizobium</taxon>
    </lineage>
</organism>
<reference evidence="12 13" key="1">
    <citation type="submission" date="2016-10" db="EMBL/GenBank/DDBJ databases">
        <authorList>
            <person name="de Groot N.N."/>
        </authorList>
    </citation>
    <scope>NUCLEOTIDE SEQUENCE [LARGE SCALE GENOMIC DNA]</scope>
    <source>
        <strain evidence="12 13">CGMCC 1.3401</strain>
    </source>
</reference>
<dbReference type="CDD" id="cd00082">
    <property type="entry name" value="HisKA"/>
    <property type="match status" value="1"/>
</dbReference>
<dbReference type="EC" id="2.7.13.3" evidence="3"/>
<dbReference type="Pfam" id="PF00512">
    <property type="entry name" value="HisKA"/>
    <property type="match status" value="1"/>
</dbReference>
<dbReference type="Proteomes" id="UP000199542">
    <property type="component" value="Unassembled WGS sequence"/>
</dbReference>
<feature type="modified residue" description="4-aspartylphosphate" evidence="9">
    <location>
        <position position="222"/>
    </location>
</feature>
<dbReference type="SMART" id="SM00044">
    <property type="entry name" value="CYCc"/>
    <property type="match status" value="1"/>
</dbReference>
<evidence type="ECO:0000256" key="6">
    <source>
        <dbReference type="ARBA" id="ARBA00022989"/>
    </source>
</evidence>
<dbReference type="InterPro" id="IPR011006">
    <property type="entry name" value="CheY-like_superfamily"/>
</dbReference>
<dbReference type="InterPro" id="IPR050401">
    <property type="entry name" value="Cyclic_nucleotide_synthase"/>
</dbReference>
<dbReference type="SMART" id="SM00448">
    <property type="entry name" value="REC"/>
    <property type="match status" value="1"/>
</dbReference>
<dbReference type="GO" id="GO:0016020">
    <property type="term" value="C:membrane"/>
    <property type="evidence" value="ECO:0007669"/>
    <property type="project" value="UniProtKB-SubCell"/>
</dbReference>
<evidence type="ECO:0000259" key="11">
    <source>
        <dbReference type="PROSITE" id="PS50125"/>
    </source>
</evidence>
<dbReference type="EMBL" id="FMTM01000011">
    <property type="protein sequence ID" value="SCW82624.1"/>
    <property type="molecule type" value="Genomic_DNA"/>
</dbReference>
<sequence>MVQSADIGHRVQIARIAQKIADPAQAILGYQELIIEEVRRQGPSEALPDLENVLRAARELNALIEGLLGTQPSETGSISLLRHDLRTPMNAILGYSEMVMEDFDGSLSERLVADISRIIDESRRLLAQLDKAPETSSFYSDEKTSDEADATLAADFVRTMAARSSASPEKVGRILVVDDTMSSRDLLARRLGRDGHAVVVAGSGAEALRILETQKFDLALADILMPDMNGIELLGHLKSNRRWREIPVVMISGLKDYDAVVRCIEAGAEDYLPKPIDPVLLRARIKACLERSRWRERERRYLSEIEFEKERANALLHAILPGQVVKRLAEGEEVIADRVEMATILFADIVNFTEFAARTPATVLVRRLGALFSRFDELADEYGMEKIKTIGDAYMAAAGLPDPRPDHAQAAVAFARALLVEMARTTGPEPPLSLRIGINSGPVIAGLIGRKRFVYDVWGHTVNLASRMESYGIPGRIQISQSTFEALGSSCMDVHQEVMEIRGIGKYITYLI</sequence>
<dbReference type="GO" id="GO:0004016">
    <property type="term" value="F:adenylate cyclase activity"/>
    <property type="evidence" value="ECO:0007669"/>
    <property type="project" value="UniProtKB-ARBA"/>
</dbReference>
<evidence type="ECO:0000256" key="3">
    <source>
        <dbReference type="ARBA" id="ARBA00012438"/>
    </source>
</evidence>
<dbReference type="GO" id="GO:0000166">
    <property type="term" value="F:nucleotide binding"/>
    <property type="evidence" value="ECO:0007669"/>
    <property type="project" value="UniProtKB-KW"/>
</dbReference>
<dbReference type="PROSITE" id="PS50110">
    <property type="entry name" value="RESPONSE_REGULATORY"/>
    <property type="match status" value="1"/>
</dbReference>
<dbReference type="Pfam" id="PF00211">
    <property type="entry name" value="Guanylate_cyc"/>
    <property type="match status" value="1"/>
</dbReference>
<evidence type="ECO:0000256" key="1">
    <source>
        <dbReference type="ARBA" id="ARBA00000085"/>
    </source>
</evidence>
<feature type="domain" description="Response regulatory" evidence="10">
    <location>
        <begin position="173"/>
        <end position="289"/>
    </location>
</feature>
<dbReference type="GO" id="GO:0000155">
    <property type="term" value="F:phosphorelay sensor kinase activity"/>
    <property type="evidence" value="ECO:0007669"/>
    <property type="project" value="InterPro"/>
</dbReference>
<dbReference type="InterPro" id="IPR001789">
    <property type="entry name" value="Sig_transdc_resp-reg_receiver"/>
</dbReference>
<keyword evidence="5" id="KW-0547">Nucleotide-binding</keyword>